<accession>A0A9W4XDL9</accession>
<feature type="domain" description="Lipid/polyisoprenoid-binding YceI-like" evidence="2">
    <location>
        <begin position="44"/>
        <end position="208"/>
    </location>
</feature>
<dbReference type="SUPFAM" id="SSF101874">
    <property type="entry name" value="YceI-like"/>
    <property type="match status" value="1"/>
</dbReference>
<sequence length="210" mass="22668">MKKIIAALFSATALFLATEGAYAVSAQQTGSDVVSTIQDVKNGNYKIDPYHTQIIFSVSHFGFTNYSGNFSDIAGSLNLNIHDVSKSKLTIEIPIQSIQTTSTKLTTELKDPNWFDAAKYPTAHFVSTKSVKTGDKTADVTGNLTLHGVTKPVTLHVSYIGAGINPLNKAYTVGFQITGKINRGDFGIMTYLPKVGNEVDLNIAAAFEKK</sequence>
<evidence type="ECO:0000259" key="2">
    <source>
        <dbReference type="SMART" id="SM00867"/>
    </source>
</evidence>
<dbReference type="Pfam" id="PF04264">
    <property type="entry name" value="YceI"/>
    <property type="match status" value="1"/>
</dbReference>
<dbReference type="SMART" id="SM00867">
    <property type="entry name" value="YceI"/>
    <property type="match status" value="1"/>
</dbReference>
<organism evidence="3 5">
    <name type="scientific">Commensalibacter communis</name>
    <dbReference type="NCBI Taxonomy" id="2972786"/>
    <lineage>
        <taxon>Bacteria</taxon>
        <taxon>Pseudomonadati</taxon>
        <taxon>Pseudomonadota</taxon>
        <taxon>Alphaproteobacteria</taxon>
        <taxon>Acetobacterales</taxon>
        <taxon>Acetobacteraceae</taxon>
    </lineage>
</organism>
<dbReference type="AlphaFoldDB" id="A0A9W4XDL9"/>
<name>A0A9W4XDL9_9PROT</name>
<keyword evidence="6" id="KW-1185">Reference proteome</keyword>
<dbReference type="Gene3D" id="2.40.128.110">
    <property type="entry name" value="Lipid/polyisoprenoid-binding, YceI-like"/>
    <property type="match status" value="1"/>
</dbReference>
<dbReference type="Proteomes" id="UP001154255">
    <property type="component" value="Unassembled WGS sequence"/>
</dbReference>
<dbReference type="Proteomes" id="UP001154259">
    <property type="component" value="Unassembled WGS sequence"/>
</dbReference>
<keyword evidence="1" id="KW-0732">Signal</keyword>
<gene>
    <name evidence="4" type="ORF">R53529_LOCUS1621</name>
    <name evidence="3" type="ORF">R53530_LOCUS1715</name>
</gene>
<dbReference type="EMBL" id="CAMXCM010000004">
    <property type="protein sequence ID" value="CAI3949159.1"/>
    <property type="molecule type" value="Genomic_DNA"/>
</dbReference>
<dbReference type="EMBL" id="CAMXCS010000003">
    <property type="protein sequence ID" value="CAI3949652.1"/>
    <property type="molecule type" value="Genomic_DNA"/>
</dbReference>
<evidence type="ECO:0000313" key="3">
    <source>
        <dbReference type="EMBL" id="CAI3949159.1"/>
    </source>
</evidence>
<feature type="chain" id="PRO_5040982228" evidence="1">
    <location>
        <begin position="24"/>
        <end position="210"/>
    </location>
</feature>
<proteinExistence type="predicted"/>
<evidence type="ECO:0000256" key="1">
    <source>
        <dbReference type="SAM" id="SignalP"/>
    </source>
</evidence>
<dbReference type="RefSeq" id="WP_271790051.1">
    <property type="nucleotide sequence ID" value="NZ_CAMXCJ010000009.1"/>
</dbReference>
<feature type="signal peptide" evidence="1">
    <location>
        <begin position="1"/>
        <end position="23"/>
    </location>
</feature>
<dbReference type="PANTHER" id="PTHR34406:SF1">
    <property type="entry name" value="PROTEIN YCEI"/>
    <property type="match status" value="1"/>
</dbReference>
<dbReference type="PANTHER" id="PTHR34406">
    <property type="entry name" value="PROTEIN YCEI"/>
    <property type="match status" value="1"/>
</dbReference>
<protein>
    <submittedName>
        <fullName evidence="3 4">Polyisoprenoid-binding periplasmic protein YceI (YceI)</fullName>
    </submittedName>
</protein>
<reference evidence="3" key="1">
    <citation type="submission" date="2022-10" db="EMBL/GenBank/DDBJ databases">
        <authorList>
            <person name="Botero Cardona J."/>
        </authorList>
    </citation>
    <scope>NUCLEOTIDE SEQUENCE</scope>
    <source>
        <strain evidence="3">LMG 31819</strain>
        <strain evidence="4">R-53529</strain>
    </source>
</reference>
<dbReference type="InterPro" id="IPR007372">
    <property type="entry name" value="Lipid/polyisoprenoid-bd_YceI"/>
</dbReference>
<dbReference type="InterPro" id="IPR036761">
    <property type="entry name" value="TTHA0802/YceI-like_sf"/>
</dbReference>
<evidence type="ECO:0000313" key="4">
    <source>
        <dbReference type="EMBL" id="CAI3949652.1"/>
    </source>
</evidence>
<comment type="caution">
    <text evidence="3">The sequence shown here is derived from an EMBL/GenBank/DDBJ whole genome shotgun (WGS) entry which is preliminary data.</text>
</comment>
<evidence type="ECO:0000313" key="5">
    <source>
        <dbReference type="Proteomes" id="UP001154255"/>
    </source>
</evidence>
<evidence type="ECO:0000313" key="6">
    <source>
        <dbReference type="Proteomes" id="UP001154259"/>
    </source>
</evidence>